<name>A0ABP0RW00_9DINO</name>
<dbReference type="EMBL" id="CAXAMN010026668">
    <property type="protein sequence ID" value="CAK9104832.1"/>
    <property type="molecule type" value="Genomic_DNA"/>
</dbReference>
<evidence type="ECO:0000313" key="1">
    <source>
        <dbReference type="EMBL" id="CAK9104832.1"/>
    </source>
</evidence>
<sequence length="81" mass="8963">ANGFGTFSSSHEGTRSRLYALRVEDGKIDLPENASYKEEAMEPPKVKSKAKGKVLESLMILYNEGAGVGEELRKYAITEIR</sequence>
<comment type="caution">
    <text evidence="1">The sequence shown here is derived from an EMBL/GenBank/DDBJ whole genome shotgun (WGS) entry which is preliminary data.</text>
</comment>
<dbReference type="Proteomes" id="UP001642484">
    <property type="component" value="Unassembled WGS sequence"/>
</dbReference>
<feature type="non-terminal residue" evidence="1">
    <location>
        <position position="1"/>
    </location>
</feature>
<feature type="non-terminal residue" evidence="1">
    <location>
        <position position="81"/>
    </location>
</feature>
<protein>
    <submittedName>
        <fullName evidence="1">Uncharacterized protein</fullName>
    </submittedName>
</protein>
<reference evidence="1 2" key="1">
    <citation type="submission" date="2024-02" db="EMBL/GenBank/DDBJ databases">
        <authorList>
            <person name="Chen Y."/>
            <person name="Shah S."/>
            <person name="Dougan E. K."/>
            <person name="Thang M."/>
            <person name="Chan C."/>
        </authorList>
    </citation>
    <scope>NUCLEOTIDE SEQUENCE [LARGE SCALE GENOMIC DNA]</scope>
</reference>
<gene>
    <name evidence="1" type="ORF">CCMP2556_LOCUS49111</name>
</gene>
<organism evidence="1 2">
    <name type="scientific">Durusdinium trenchii</name>
    <dbReference type="NCBI Taxonomy" id="1381693"/>
    <lineage>
        <taxon>Eukaryota</taxon>
        <taxon>Sar</taxon>
        <taxon>Alveolata</taxon>
        <taxon>Dinophyceae</taxon>
        <taxon>Suessiales</taxon>
        <taxon>Symbiodiniaceae</taxon>
        <taxon>Durusdinium</taxon>
    </lineage>
</organism>
<keyword evidence="2" id="KW-1185">Reference proteome</keyword>
<proteinExistence type="predicted"/>
<evidence type="ECO:0000313" key="2">
    <source>
        <dbReference type="Proteomes" id="UP001642484"/>
    </source>
</evidence>
<accession>A0ABP0RW00</accession>